<dbReference type="EMBL" id="ANIX01001109">
    <property type="protein sequence ID" value="ETP21209.1"/>
    <property type="molecule type" value="Genomic_DNA"/>
</dbReference>
<comment type="caution">
    <text evidence="2">The sequence shown here is derived from an EMBL/GenBank/DDBJ whole genome shotgun (WGS) entry which is preliminary data.</text>
</comment>
<feature type="non-terminal residue" evidence="2">
    <location>
        <position position="1"/>
    </location>
</feature>
<evidence type="ECO:0000313" key="2">
    <source>
        <dbReference type="EMBL" id="ETP21209.1"/>
    </source>
</evidence>
<gene>
    <name evidence="2" type="ORF">F441_05204</name>
</gene>
<sequence length="126" mass="14074">SSYGVDTGYPSSGERLAQDAEEARPPFVSVNDVRAFIATGSPAPSDNITLEMCWLGATEFNRGWHVELLNRADEEVFEVVEEGLGNIDPARRSKCIFALTIWKSRDDSLNEYCRCTLPPTAPRRQH</sequence>
<reference evidence="2 3" key="1">
    <citation type="submission" date="2013-11" db="EMBL/GenBank/DDBJ databases">
        <title>The Genome Sequence of Phytophthora parasitica CJ01A1.</title>
        <authorList>
            <consortium name="The Broad Institute Genomics Platform"/>
            <person name="Russ C."/>
            <person name="Tyler B."/>
            <person name="Panabieres F."/>
            <person name="Shan W."/>
            <person name="Tripathy S."/>
            <person name="Grunwald N."/>
            <person name="Machado M."/>
            <person name="Johnson C.S."/>
            <person name="Walker B."/>
            <person name="Young S.K."/>
            <person name="Zeng Q."/>
            <person name="Gargeya S."/>
            <person name="Fitzgerald M."/>
            <person name="Haas B."/>
            <person name="Abouelleil A."/>
            <person name="Allen A.W."/>
            <person name="Alvarado L."/>
            <person name="Arachchi H.M."/>
            <person name="Berlin A.M."/>
            <person name="Chapman S.B."/>
            <person name="Gainer-Dewar J."/>
            <person name="Goldberg J."/>
            <person name="Griggs A."/>
            <person name="Gujja S."/>
            <person name="Hansen M."/>
            <person name="Howarth C."/>
            <person name="Imamovic A."/>
            <person name="Ireland A."/>
            <person name="Larimer J."/>
            <person name="McCowan C."/>
            <person name="Murphy C."/>
            <person name="Pearson M."/>
            <person name="Poon T.W."/>
            <person name="Priest M."/>
            <person name="Roberts A."/>
            <person name="Saif S."/>
            <person name="Shea T."/>
            <person name="Sisk P."/>
            <person name="Sykes S."/>
            <person name="Wortman J."/>
            <person name="Nusbaum C."/>
            <person name="Birren B."/>
        </authorList>
    </citation>
    <scope>NUCLEOTIDE SEQUENCE [LARGE SCALE GENOMIC DNA]</scope>
    <source>
        <strain evidence="2 3">CJ01A1</strain>
    </source>
</reference>
<name>W2XGY3_PHYNI</name>
<evidence type="ECO:0000313" key="3">
    <source>
        <dbReference type="Proteomes" id="UP000018958"/>
    </source>
</evidence>
<organism evidence="2 3">
    <name type="scientific">Phytophthora nicotianae CJ01A1</name>
    <dbReference type="NCBI Taxonomy" id="1317063"/>
    <lineage>
        <taxon>Eukaryota</taxon>
        <taxon>Sar</taxon>
        <taxon>Stramenopiles</taxon>
        <taxon>Oomycota</taxon>
        <taxon>Peronosporomycetes</taxon>
        <taxon>Peronosporales</taxon>
        <taxon>Peronosporaceae</taxon>
        <taxon>Phytophthora</taxon>
    </lineage>
</organism>
<protein>
    <submittedName>
        <fullName evidence="2">Uncharacterized protein</fullName>
    </submittedName>
</protein>
<accession>W2XGY3</accession>
<dbReference type="Proteomes" id="UP000018958">
    <property type="component" value="Unassembled WGS sequence"/>
</dbReference>
<feature type="region of interest" description="Disordered" evidence="1">
    <location>
        <begin position="1"/>
        <end position="23"/>
    </location>
</feature>
<proteinExistence type="predicted"/>
<dbReference type="AlphaFoldDB" id="W2XGY3"/>
<evidence type="ECO:0000256" key="1">
    <source>
        <dbReference type="SAM" id="MobiDB-lite"/>
    </source>
</evidence>